<keyword evidence="1 4" id="KW-0349">Heme</keyword>
<dbReference type="KEGG" id="fla:SY85_17105"/>
<sequence>MKRKLSIICCLVAGVLFFTGFSFHKVNDPWPVPEKYMKMANPVKADATSIATGKSLWAKHCASCHGKTGAGDGTKAATLKTHPGDFHKEAFQSQPDGSIFYKTMEGRKDMPSFKKKIPDQDDIWSLVNYIRTLK</sequence>
<evidence type="ECO:0000259" key="6">
    <source>
        <dbReference type="PROSITE" id="PS51007"/>
    </source>
</evidence>
<evidence type="ECO:0000256" key="4">
    <source>
        <dbReference type="PROSITE-ProRule" id="PRU00433"/>
    </source>
</evidence>
<dbReference type="InterPro" id="IPR036909">
    <property type="entry name" value="Cyt_c-like_dom_sf"/>
</dbReference>
<dbReference type="Gene3D" id="1.10.760.10">
    <property type="entry name" value="Cytochrome c-like domain"/>
    <property type="match status" value="1"/>
</dbReference>
<keyword evidence="2 4" id="KW-0479">Metal-binding</keyword>
<dbReference type="AlphaFoldDB" id="A0A172TYK0"/>
<evidence type="ECO:0000256" key="3">
    <source>
        <dbReference type="ARBA" id="ARBA00023004"/>
    </source>
</evidence>
<reference evidence="7 8" key="2">
    <citation type="journal article" date="2016" name="Int. J. Syst. Evol. Microbiol.">
        <title>Flavisolibacter tropicus sp. nov., isolated from tropical soil.</title>
        <authorList>
            <person name="Lee J.J."/>
            <person name="Kang M.S."/>
            <person name="Kim G.S."/>
            <person name="Lee C.S."/>
            <person name="Lim S."/>
            <person name="Lee J."/>
            <person name="Roh S.H."/>
            <person name="Kang H."/>
            <person name="Ha J.M."/>
            <person name="Bae S."/>
            <person name="Jung H.Y."/>
            <person name="Kim M.K."/>
        </authorList>
    </citation>
    <scope>NUCLEOTIDE SEQUENCE [LARGE SCALE GENOMIC DNA]</scope>
    <source>
        <strain evidence="7 8">LCS9</strain>
    </source>
</reference>
<dbReference type="Proteomes" id="UP000077177">
    <property type="component" value="Chromosome"/>
</dbReference>
<dbReference type="EMBL" id="CP011390">
    <property type="protein sequence ID" value="ANE51954.1"/>
    <property type="molecule type" value="Genomic_DNA"/>
</dbReference>
<dbReference type="Pfam" id="PF13442">
    <property type="entry name" value="Cytochrome_CBB3"/>
    <property type="match status" value="1"/>
</dbReference>
<dbReference type="RefSeq" id="WP_066406094.1">
    <property type="nucleotide sequence ID" value="NZ_CP011390.1"/>
</dbReference>
<dbReference type="OrthoDB" id="9811395at2"/>
<dbReference type="GO" id="GO:0020037">
    <property type="term" value="F:heme binding"/>
    <property type="evidence" value="ECO:0007669"/>
    <property type="project" value="InterPro"/>
</dbReference>
<protein>
    <submittedName>
        <fullName evidence="7">Cytochrome c, mono-and diheme variants family protein</fullName>
    </submittedName>
</protein>
<evidence type="ECO:0000256" key="2">
    <source>
        <dbReference type="ARBA" id="ARBA00022723"/>
    </source>
</evidence>
<feature type="signal peptide" evidence="5">
    <location>
        <begin position="1"/>
        <end position="24"/>
    </location>
</feature>
<feature type="domain" description="Cytochrome c" evidence="6">
    <location>
        <begin position="48"/>
        <end position="134"/>
    </location>
</feature>
<reference evidence="8" key="1">
    <citation type="submission" date="2015-01" db="EMBL/GenBank/DDBJ databases">
        <title>Flavisolibacter sp./LCS9/ whole genome sequencing.</title>
        <authorList>
            <person name="Kim M.K."/>
            <person name="Srinivasan S."/>
            <person name="Lee J.-J."/>
        </authorList>
    </citation>
    <scope>NUCLEOTIDE SEQUENCE [LARGE SCALE GENOMIC DNA]</scope>
    <source>
        <strain evidence="8">LCS9</strain>
    </source>
</reference>
<evidence type="ECO:0000256" key="1">
    <source>
        <dbReference type="ARBA" id="ARBA00022617"/>
    </source>
</evidence>
<dbReference type="GO" id="GO:0046872">
    <property type="term" value="F:metal ion binding"/>
    <property type="evidence" value="ECO:0007669"/>
    <property type="project" value="UniProtKB-KW"/>
</dbReference>
<organism evidence="7 8">
    <name type="scientific">Flavisolibacter tropicus</name>
    <dbReference type="NCBI Taxonomy" id="1492898"/>
    <lineage>
        <taxon>Bacteria</taxon>
        <taxon>Pseudomonadati</taxon>
        <taxon>Bacteroidota</taxon>
        <taxon>Chitinophagia</taxon>
        <taxon>Chitinophagales</taxon>
        <taxon>Chitinophagaceae</taxon>
        <taxon>Flavisolibacter</taxon>
    </lineage>
</organism>
<evidence type="ECO:0000313" key="8">
    <source>
        <dbReference type="Proteomes" id="UP000077177"/>
    </source>
</evidence>
<keyword evidence="3 4" id="KW-0408">Iron</keyword>
<dbReference type="SUPFAM" id="SSF46626">
    <property type="entry name" value="Cytochrome c"/>
    <property type="match status" value="1"/>
</dbReference>
<accession>A0A172TYK0</accession>
<gene>
    <name evidence="7" type="ORF">SY85_17105</name>
</gene>
<keyword evidence="5" id="KW-0732">Signal</keyword>
<dbReference type="STRING" id="1492898.SY85_17105"/>
<proteinExistence type="predicted"/>
<feature type="chain" id="PRO_5008001407" evidence="5">
    <location>
        <begin position="25"/>
        <end position="134"/>
    </location>
</feature>
<dbReference type="GO" id="GO:0009055">
    <property type="term" value="F:electron transfer activity"/>
    <property type="evidence" value="ECO:0007669"/>
    <property type="project" value="InterPro"/>
</dbReference>
<evidence type="ECO:0000313" key="7">
    <source>
        <dbReference type="EMBL" id="ANE51954.1"/>
    </source>
</evidence>
<dbReference type="PANTHER" id="PTHR40394">
    <property type="entry name" value="LIPOPROTEIN-RELATED"/>
    <property type="match status" value="1"/>
</dbReference>
<dbReference type="InterPro" id="IPR009056">
    <property type="entry name" value="Cyt_c-like_dom"/>
</dbReference>
<name>A0A172TYK0_9BACT</name>
<keyword evidence="8" id="KW-1185">Reference proteome</keyword>
<evidence type="ECO:0000256" key="5">
    <source>
        <dbReference type="SAM" id="SignalP"/>
    </source>
</evidence>
<dbReference type="PROSITE" id="PS51007">
    <property type="entry name" value="CYTC"/>
    <property type="match status" value="1"/>
</dbReference>
<dbReference type="PANTHER" id="PTHR40394:SF2">
    <property type="entry name" value="QUINOL:CYTOCHROME C OXIDOREDUCTASE MEMBRANE PROTEIN"/>
    <property type="match status" value="1"/>
</dbReference>